<dbReference type="Proteomes" id="UP001499942">
    <property type="component" value="Unassembled WGS sequence"/>
</dbReference>
<evidence type="ECO:0008006" key="4">
    <source>
        <dbReference type="Google" id="ProtNLM"/>
    </source>
</evidence>
<gene>
    <name evidence="2" type="ORF">GCM10010393_19380</name>
</gene>
<name>A0ABP5YZ43_9ACTN</name>
<dbReference type="EMBL" id="BAAASR010000011">
    <property type="protein sequence ID" value="GAA2488111.1"/>
    <property type="molecule type" value="Genomic_DNA"/>
</dbReference>
<protein>
    <recommendedName>
        <fullName evidence="4">Transposase</fullName>
    </recommendedName>
</protein>
<comment type="caution">
    <text evidence="2">The sequence shown here is derived from an EMBL/GenBank/DDBJ whole genome shotgun (WGS) entry which is preliminary data.</text>
</comment>
<reference evidence="3" key="1">
    <citation type="journal article" date="2019" name="Int. J. Syst. Evol. Microbiol.">
        <title>The Global Catalogue of Microorganisms (GCM) 10K type strain sequencing project: providing services to taxonomists for standard genome sequencing and annotation.</title>
        <authorList>
            <consortium name="The Broad Institute Genomics Platform"/>
            <consortium name="The Broad Institute Genome Sequencing Center for Infectious Disease"/>
            <person name="Wu L."/>
            <person name="Ma J."/>
        </authorList>
    </citation>
    <scope>NUCLEOTIDE SEQUENCE [LARGE SCALE GENOMIC DNA]</scope>
    <source>
        <strain evidence="3">JCM 5062</strain>
    </source>
</reference>
<organism evidence="2 3">
    <name type="scientific">Streptomyces gobitricini</name>
    <dbReference type="NCBI Taxonomy" id="68211"/>
    <lineage>
        <taxon>Bacteria</taxon>
        <taxon>Bacillati</taxon>
        <taxon>Actinomycetota</taxon>
        <taxon>Actinomycetes</taxon>
        <taxon>Kitasatosporales</taxon>
        <taxon>Streptomycetaceae</taxon>
        <taxon>Streptomyces</taxon>
    </lineage>
</organism>
<feature type="region of interest" description="Disordered" evidence="1">
    <location>
        <begin position="1"/>
        <end position="35"/>
    </location>
</feature>
<evidence type="ECO:0000256" key="1">
    <source>
        <dbReference type="SAM" id="MobiDB-lite"/>
    </source>
</evidence>
<feature type="compositionally biased region" description="Polar residues" evidence="1">
    <location>
        <begin position="1"/>
        <end position="11"/>
    </location>
</feature>
<evidence type="ECO:0000313" key="3">
    <source>
        <dbReference type="Proteomes" id="UP001499942"/>
    </source>
</evidence>
<keyword evidence="3" id="KW-1185">Reference proteome</keyword>
<accession>A0ABP5YZ43</accession>
<proteinExistence type="predicted"/>
<sequence>MAGWRSNQPKSVNDGGSRKARRSAPGRSGVDAGFPIEVESDYLPSELLNRAWLGEFHHLTSRSAEMSPT</sequence>
<evidence type="ECO:0000313" key="2">
    <source>
        <dbReference type="EMBL" id="GAA2488111.1"/>
    </source>
</evidence>